<keyword evidence="6 11" id="KW-0479">Metal-binding</keyword>
<comment type="caution">
    <text evidence="16">The sequence shown here is derived from an EMBL/GenBank/DDBJ whole genome shotgun (WGS) entry which is preliminary data.</text>
</comment>
<dbReference type="SUPFAM" id="SSF52518">
    <property type="entry name" value="Thiamin diphosphate-binding fold (THDP-binding)"/>
    <property type="match status" value="2"/>
</dbReference>
<evidence type="ECO:0000313" key="16">
    <source>
        <dbReference type="EMBL" id="KPU44831.1"/>
    </source>
</evidence>
<dbReference type="EMBL" id="LKET01000029">
    <property type="protein sequence ID" value="KPU44831.1"/>
    <property type="molecule type" value="Genomic_DNA"/>
</dbReference>
<dbReference type="RefSeq" id="WP_054874950.1">
    <property type="nucleotide sequence ID" value="NZ_LKET01000029.1"/>
</dbReference>
<evidence type="ECO:0000256" key="6">
    <source>
        <dbReference type="ARBA" id="ARBA00022723"/>
    </source>
</evidence>
<gene>
    <name evidence="16" type="primary">ipdC</name>
    <name evidence="16" type="ORF">OXPF_19170</name>
</gene>
<evidence type="ECO:0000256" key="9">
    <source>
        <dbReference type="ARBA" id="ARBA00023052"/>
    </source>
</evidence>
<evidence type="ECO:0000256" key="2">
    <source>
        <dbReference type="ARBA" id="ARBA00001964"/>
    </source>
</evidence>
<dbReference type="GO" id="GO:0000949">
    <property type="term" value="P:aromatic amino acid family catabolic process to alcohol via Ehrlich pathway"/>
    <property type="evidence" value="ECO:0007669"/>
    <property type="project" value="TreeGrafter"/>
</dbReference>
<dbReference type="CDD" id="cd07038">
    <property type="entry name" value="TPP_PYR_PDC_IPDC_like"/>
    <property type="match status" value="1"/>
</dbReference>
<dbReference type="OrthoDB" id="4494979at2"/>
<comment type="cofactor">
    <cofactor evidence="2">
        <name>thiamine diphosphate</name>
        <dbReference type="ChEBI" id="CHEBI:58937"/>
    </cofactor>
</comment>
<comment type="function">
    <text evidence="3">Decarboxylates branched-chain and aromatic alpha-keto acids to aldehydes.</text>
</comment>
<keyword evidence="16" id="KW-0670">Pyruvate</keyword>
<dbReference type="Gene3D" id="3.40.50.970">
    <property type="match status" value="2"/>
</dbReference>
<dbReference type="Pfam" id="PF02775">
    <property type="entry name" value="TPP_enzyme_C"/>
    <property type="match status" value="1"/>
</dbReference>
<dbReference type="InterPro" id="IPR029035">
    <property type="entry name" value="DHS-like_NAD/FAD-binding_dom"/>
</dbReference>
<dbReference type="PATRIC" id="fig|36849.3.peg.2017"/>
<feature type="domain" description="Thiamine pyrophosphate enzyme central" evidence="13">
    <location>
        <begin position="196"/>
        <end position="314"/>
    </location>
</feature>
<evidence type="ECO:0000256" key="8">
    <source>
        <dbReference type="ARBA" id="ARBA00022842"/>
    </source>
</evidence>
<name>A0A0P8X1Z6_9CLOT</name>
<organism evidence="16 17">
    <name type="scientific">Oxobacter pfennigii</name>
    <dbReference type="NCBI Taxonomy" id="36849"/>
    <lineage>
        <taxon>Bacteria</taxon>
        <taxon>Bacillati</taxon>
        <taxon>Bacillota</taxon>
        <taxon>Clostridia</taxon>
        <taxon>Eubacteriales</taxon>
        <taxon>Clostridiaceae</taxon>
        <taxon>Oxobacter</taxon>
    </lineage>
</organism>
<comment type="cofactor">
    <cofactor evidence="1">
        <name>a metal cation</name>
        <dbReference type="ChEBI" id="CHEBI:25213"/>
    </cofactor>
</comment>
<accession>A0A0P8X1Z6</accession>
<dbReference type="Pfam" id="PF02776">
    <property type="entry name" value="TPP_enzyme_N"/>
    <property type="match status" value="1"/>
</dbReference>
<dbReference type="InterPro" id="IPR012000">
    <property type="entry name" value="Thiamin_PyroP_enz_cen_dom"/>
</dbReference>
<dbReference type="Gene3D" id="3.40.50.1220">
    <property type="entry name" value="TPP-binding domain"/>
    <property type="match status" value="1"/>
</dbReference>
<keyword evidence="10 16" id="KW-0456">Lyase</keyword>
<evidence type="ECO:0000256" key="12">
    <source>
        <dbReference type="RuleBase" id="RU362132"/>
    </source>
</evidence>
<evidence type="ECO:0000256" key="3">
    <source>
        <dbReference type="ARBA" id="ARBA00002938"/>
    </source>
</evidence>
<evidence type="ECO:0000256" key="4">
    <source>
        <dbReference type="ARBA" id="ARBA00007812"/>
    </source>
</evidence>
<dbReference type="CDD" id="cd02005">
    <property type="entry name" value="TPP_PDC_IPDC"/>
    <property type="match status" value="1"/>
</dbReference>
<evidence type="ECO:0000256" key="11">
    <source>
        <dbReference type="PIRSR" id="PIRSR036565-2"/>
    </source>
</evidence>
<evidence type="ECO:0000256" key="7">
    <source>
        <dbReference type="ARBA" id="ARBA00022793"/>
    </source>
</evidence>
<keyword evidence="7" id="KW-0210">Decarboxylase</keyword>
<feature type="binding site" evidence="11">
    <location>
        <position position="459"/>
    </location>
    <ligand>
        <name>Mg(2+)</name>
        <dbReference type="ChEBI" id="CHEBI:18420"/>
    </ligand>
</feature>
<dbReference type="FunFam" id="3.40.50.970:FF:000019">
    <property type="entry name" value="Pyruvate decarboxylase isozyme"/>
    <property type="match status" value="1"/>
</dbReference>
<feature type="binding site" evidence="11">
    <location>
        <position position="432"/>
    </location>
    <ligand>
        <name>Mg(2+)</name>
        <dbReference type="ChEBI" id="CHEBI:18420"/>
    </ligand>
</feature>
<keyword evidence="17" id="KW-1185">Reference proteome</keyword>
<dbReference type="InterPro" id="IPR012110">
    <property type="entry name" value="PDC/IPDC-like"/>
</dbReference>
<dbReference type="PANTHER" id="PTHR43452:SF30">
    <property type="entry name" value="PYRUVATE DECARBOXYLASE ISOZYME 1-RELATED"/>
    <property type="match status" value="1"/>
</dbReference>
<dbReference type="SUPFAM" id="SSF52467">
    <property type="entry name" value="DHS-like NAD/FAD-binding domain"/>
    <property type="match status" value="1"/>
</dbReference>
<dbReference type="Pfam" id="PF00205">
    <property type="entry name" value="TPP_enzyme_M"/>
    <property type="match status" value="1"/>
</dbReference>
<dbReference type="InterPro" id="IPR029061">
    <property type="entry name" value="THDP-binding"/>
</dbReference>
<dbReference type="Proteomes" id="UP000050326">
    <property type="component" value="Unassembled WGS sequence"/>
</dbReference>
<dbReference type="STRING" id="36849.OXPF_19170"/>
<evidence type="ECO:0000313" key="17">
    <source>
        <dbReference type="Proteomes" id="UP000050326"/>
    </source>
</evidence>
<evidence type="ECO:0000259" key="14">
    <source>
        <dbReference type="Pfam" id="PF02775"/>
    </source>
</evidence>
<proteinExistence type="inferred from homology"/>
<dbReference type="GO" id="GO:0004737">
    <property type="term" value="F:pyruvate decarboxylase activity"/>
    <property type="evidence" value="ECO:0007669"/>
    <property type="project" value="TreeGrafter"/>
</dbReference>
<reference evidence="16 17" key="1">
    <citation type="submission" date="2015-09" db="EMBL/GenBank/DDBJ databases">
        <title>Genome sequence of Oxobacter pfennigii DSM 3222.</title>
        <authorList>
            <person name="Poehlein A."/>
            <person name="Bengelsdorf F.R."/>
            <person name="Schiel-Bengelsdorf B."/>
            <person name="Duerre P."/>
            <person name="Daniel R."/>
        </authorList>
    </citation>
    <scope>NUCLEOTIDE SEQUENCE [LARGE SCALE GENOMIC DNA]</scope>
    <source>
        <strain evidence="16 17">DSM 3222</strain>
    </source>
</reference>
<evidence type="ECO:0000256" key="10">
    <source>
        <dbReference type="ARBA" id="ARBA00023239"/>
    </source>
</evidence>
<sequence length="553" mass="61843">MSDKTVGEYLFDCLFNEDITEIFGVPGDYNFPLLDILERNETIKFINCRNELNAGYAADGYSRIKGMGALITTFGVGELSAINAVAGSYSEQVAVIHIVGAPKTMLQNEHKLMHHTLLDGNYDVFRKIYESVTAYTAAITAENAEIEIPRAIEIAKNMKKPVYLVFALDIVEQITVPRNIPLPQNHSNKESLNEAVNKIKQMVDASQKPVLLSGALVARHNLQAQIIEIIEKMNMPVSTMMMGKGSIDESHKNYVGLYAGDLGNQDAKAIIESADLIFAIGTMWTDNNTGSFTANINPAVTIEIQPEFTKIGMAVYENILMADMLSEIAKIAYKKYDVLQDTSFPYDEIEVGMYENISAKYYYPKFQQFLKENDIVISDAGTFSPGLSLLRLPKGVQFIFQPAWGSIGYATPAALGAALAAKNRRILLFTGDGSFQFTVQAMSSIVQYGCKIIVFLLNNNFYTIEAYLNTPQESQYNNIPEWDYAGLLKAFKGDVFFKNVSTNKEFDEALEETEQHQNKKICFIEMNAEPLDAPYIVHKMHQMIEAHKKNNQP</sequence>
<dbReference type="FunFam" id="3.40.50.970:FF:000024">
    <property type="entry name" value="Pyruvate decarboxylase isozyme"/>
    <property type="match status" value="1"/>
</dbReference>
<dbReference type="GO" id="GO:0000287">
    <property type="term" value="F:magnesium ion binding"/>
    <property type="evidence" value="ECO:0007669"/>
    <property type="project" value="InterPro"/>
</dbReference>
<evidence type="ECO:0000256" key="5">
    <source>
        <dbReference type="ARBA" id="ARBA00020054"/>
    </source>
</evidence>
<dbReference type="AlphaFoldDB" id="A0A0P8X1Z6"/>
<evidence type="ECO:0000256" key="1">
    <source>
        <dbReference type="ARBA" id="ARBA00001920"/>
    </source>
</evidence>
<feature type="domain" description="Thiamine pyrophosphate enzyme TPP-binding" evidence="14">
    <location>
        <begin position="389"/>
        <end position="525"/>
    </location>
</feature>
<dbReference type="PIRSF" id="PIRSF036565">
    <property type="entry name" value="Pyruvt_ip_decrb"/>
    <property type="match status" value="1"/>
</dbReference>
<keyword evidence="8 11" id="KW-0460">Magnesium</keyword>
<comment type="similarity">
    <text evidence="4 12">Belongs to the TPP enzyme family.</text>
</comment>
<dbReference type="GO" id="GO:0030976">
    <property type="term" value="F:thiamine pyrophosphate binding"/>
    <property type="evidence" value="ECO:0007669"/>
    <property type="project" value="InterPro"/>
</dbReference>
<dbReference type="PANTHER" id="PTHR43452">
    <property type="entry name" value="PYRUVATE DECARBOXYLASE"/>
    <property type="match status" value="1"/>
</dbReference>
<feature type="domain" description="Thiamine pyrophosphate enzyme N-terminal TPP-binding" evidence="15">
    <location>
        <begin position="5"/>
        <end position="113"/>
    </location>
</feature>
<protein>
    <recommendedName>
        <fullName evidence="5">Alpha-keto-acid decarboxylase</fullName>
    </recommendedName>
</protein>
<comment type="cofactor">
    <cofactor evidence="11">
        <name>Mg(2+)</name>
        <dbReference type="ChEBI" id="CHEBI:18420"/>
    </cofactor>
    <text evidence="11">Binds 1 Mg(2+) per subunit.</text>
</comment>
<evidence type="ECO:0000259" key="15">
    <source>
        <dbReference type="Pfam" id="PF02776"/>
    </source>
</evidence>
<evidence type="ECO:0000259" key="13">
    <source>
        <dbReference type="Pfam" id="PF00205"/>
    </source>
</evidence>
<dbReference type="InterPro" id="IPR011766">
    <property type="entry name" value="TPP_enzyme_TPP-bd"/>
</dbReference>
<dbReference type="InterPro" id="IPR012001">
    <property type="entry name" value="Thiamin_PyroP_enz_TPP-bd_dom"/>
</dbReference>
<keyword evidence="9 12" id="KW-0786">Thiamine pyrophosphate</keyword>
<dbReference type="InterPro" id="IPR047214">
    <property type="entry name" value="TPP_PDC_IPDC"/>
</dbReference>
<dbReference type="InterPro" id="IPR047213">
    <property type="entry name" value="TPP_PYR_PDC_IPDC-like"/>
</dbReference>
<dbReference type="GO" id="GO:0005829">
    <property type="term" value="C:cytosol"/>
    <property type="evidence" value="ECO:0007669"/>
    <property type="project" value="TreeGrafter"/>
</dbReference>